<reference evidence="1" key="2">
    <citation type="journal article" date="2015" name="Fish Shellfish Immunol.">
        <title>Early steps in the European eel (Anguilla anguilla)-Vibrio vulnificus interaction in the gills: Role of the RtxA13 toxin.</title>
        <authorList>
            <person name="Callol A."/>
            <person name="Pajuelo D."/>
            <person name="Ebbesson L."/>
            <person name="Teles M."/>
            <person name="MacKenzie S."/>
            <person name="Amaro C."/>
        </authorList>
    </citation>
    <scope>NUCLEOTIDE SEQUENCE</scope>
</reference>
<proteinExistence type="predicted"/>
<evidence type="ECO:0000313" key="1">
    <source>
        <dbReference type="EMBL" id="JAI07180.1"/>
    </source>
</evidence>
<reference evidence="1" key="1">
    <citation type="submission" date="2014-11" db="EMBL/GenBank/DDBJ databases">
        <authorList>
            <person name="Amaro Gonzalez C."/>
        </authorList>
    </citation>
    <scope>NUCLEOTIDE SEQUENCE</scope>
</reference>
<dbReference type="AlphaFoldDB" id="A0A0E9XWY2"/>
<dbReference type="EMBL" id="GBXM01001398">
    <property type="protein sequence ID" value="JAI07180.1"/>
    <property type="molecule type" value="Transcribed_RNA"/>
</dbReference>
<accession>A0A0E9XWY2</accession>
<protein>
    <submittedName>
        <fullName evidence="1">Uncharacterized protein</fullName>
    </submittedName>
</protein>
<name>A0A0E9XWY2_ANGAN</name>
<sequence>MVRFCLGFSSHAQEHVSNVS</sequence>
<organism evidence="1">
    <name type="scientific">Anguilla anguilla</name>
    <name type="common">European freshwater eel</name>
    <name type="synonym">Muraena anguilla</name>
    <dbReference type="NCBI Taxonomy" id="7936"/>
    <lineage>
        <taxon>Eukaryota</taxon>
        <taxon>Metazoa</taxon>
        <taxon>Chordata</taxon>
        <taxon>Craniata</taxon>
        <taxon>Vertebrata</taxon>
        <taxon>Euteleostomi</taxon>
        <taxon>Actinopterygii</taxon>
        <taxon>Neopterygii</taxon>
        <taxon>Teleostei</taxon>
        <taxon>Anguilliformes</taxon>
        <taxon>Anguillidae</taxon>
        <taxon>Anguilla</taxon>
    </lineage>
</organism>